<dbReference type="Proteomes" id="UP001337681">
    <property type="component" value="Unassembled WGS sequence"/>
</dbReference>
<keyword evidence="2" id="KW-1003">Cell membrane</keyword>
<feature type="transmembrane region" description="Helical" evidence="6">
    <location>
        <begin position="98"/>
        <end position="117"/>
    </location>
</feature>
<evidence type="ECO:0000256" key="1">
    <source>
        <dbReference type="ARBA" id="ARBA00004651"/>
    </source>
</evidence>
<protein>
    <submittedName>
        <fullName evidence="8">EamA family transporter</fullName>
    </submittedName>
</protein>
<feature type="transmembrane region" description="Helical" evidence="6">
    <location>
        <begin position="274"/>
        <end position="292"/>
    </location>
</feature>
<dbReference type="PANTHER" id="PTHR32322">
    <property type="entry name" value="INNER MEMBRANE TRANSPORTER"/>
    <property type="match status" value="1"/>
</dbReference>
<feature type="transmembrane region" description="Helical" evidence="6">
    <location>
        <begin position="249"/>
        <end position="268"/>
    </location>
</feature>
<evidence type="ECO:0000256" key="2">
    <source>
        <dbReference type="ARBA" id="ARBA00022475"/>
    </source>
</evidence>
<keyword evidence="4 6" id="KW-1133">Transmembrane helix</keyword>
<feature type="transmembrane region" description="Helical" evidence="6">
    <location>
        <begin position="9"/>
        <end position="31"/>
    </location>
</feature>
<comment type="subcellular location">
    <subcellularLocation>
        <location evidence="1">Cell membrane</location>
        <topology evidence="1">Multi-pass membrane protein</topology>
    </subcellularLocation>
</comment>
<reference evidence="8 9" key="1">
    <citation type="submission" date="2024-01" db="EMBL/GenBank/DDBJ databases">
        <title>Pedobacter sp. nov., isolated from oil-contaminated soil.</title>
        <authorList>
            <person name="Le N.T.T."/>
        </authorList>
    </citation>
    <scope>NUCLEOTIDE SEQUENCE [LARGE SCALE GENOMIC DNA]</scope>
    <source>
        <strain evidence="8 9">VNH31</strain>
    </source>
</reference>
<feature type="transmembrane region" description="Helical" evidence="6">
    <location>
        <begin position="185"/>
        <end position="204"/>
    </location>
</feature>
<dbReference type="InterPro" id="IPR037185">
    <property type="entry name" value="EmrE-like"/>
</dbReference>
<organism evidence="8 9">
    <name type="scientific">Pedobacter flavus</name>
    <dbReference type="NCBI Taxonomy" id="3113906"/>
    <lineage>
        <taxon>Bacteria</taxon>
        <taxon>Pseudomonadati</taxon>
        <taxon>Bacteroidota</taxon>
        <taxon>Sphingobacteriia</taxon>
        <taxon>Sphingobacteriales</taxon>
        <taxon>Sphingobacteriaceae</taxon>
        <taxon>Pedobacter</taxon>
    </lineage>
</organism>
<feature type="domain" description="EamA" evidence="7">
    <location>
        <begin position="11"/>
        <end position="141"/>
    </location>
</feature>
<keyword evidence="3 6" id="KW-0812">Transmembrane</keyword>
<accession>A0ABU7H3P5</accession>
<dbReference type="InterPro" id="IPR000620">
    <property type="entry name" value="EamA_dom"/>
</dbReference>
<evidence type="ECO:0000256" key="5">
    <source>
        <dbReference type="ARBA" id="ARBA00023136"/>
    </source>
</evidence>
<evidence type="ECO:0000259" key="7">
    <source>
        <dbReference type="Pfam" id="PF00892"/>
    </source>
</evidence>
<feature type="transmembrane region" description="Helical" evidence="6">
    <location>
        <begin position="124"/>
        <end position="141"/>
    </location>
</feature>
<dbReference type="SUPFAM" id="SSF103481">
    <property type="entry name" value="Multidrug resistance efflux transporter EmrE"/>
    <property type="match status" value="2"/>
</dbReference>
<gene>
    <name evidence="8" type="ORF">VRU49_10700</name>
</gene>
<dbReference type="Gene3D" id="1.10.3730.20">
    <property type="match status" value="1"/>
</dbReference>
<dbReference type="EMBL" id="JAZDQU010000002">
    <property type="protein sequence ID" value="MEE1885885.1"/>
    <property type="molecule type" value="Genomic_DNA"/>
</dbReference>
<comment type="caution">
    <text evidence="8">The sequence shown here is derived from an EMBL/GenBank/DDBJ whole genome shotgun (WGS) entry which is preliminary data.</text>
</comment>
<evidence type="ECO:0000256" key="6">
    <source>
        <dbReference type="SAM" id="Phobius"/>
    </source>
</evidence>
<feature type="transmembrane region" description="Helical" evidence="6">
    <location>
        <begin position="37"/>
        <end position="56"/>
    </location>
</feature>
<evidence type="ECO:0000313" key="9">
    <source>
        <dbReference type="Proteomes" id="UP001337681"/>
    </source>
</evidence>
<feature type="transmembrane region" description="Helical" evidence="6">
    <location>
        <begin position="216"/>
        <end position="237"/>
    </location>
</feature>
<keyword evidence="5 6" id="KW-0472">Membrane</keyword>
<evidence type="ECO:0000256" key="3">
    <source>
        <dbReference type="ARBA" id="ARBA00022692"/>
    </source>
</evidence>
<dbReference type="Pfam" id="PF00892">
    <property type="entry name" value="EamA"/>
    <property type="match status" value="2"/>
</dbReference>
<feature type="transmembrane region" description="Helical" evidence="6">
    <location>
        <begin position="68"/>
        <end position="86"/>
    </location>
</feature>
<dbReference type="InterPro" id="IPR050638">
    <property type="entry name" value="AA-Vitamin_Transporters"/>
</dbReference>
<dbReference type="PANTHER" id="PTHR32322:SF18">
    <property type="entry name" value="S-ADENOSYLMETHIONINE_S-ADENOSYLHOMOCYSTEINE TRANSPORTER"/>
    <property type="match status" value="1"/>
</dbReference>
<dbReference type="RefSeq" id="WP_330146776.1">
    <property type="nucleotide sequence ID" value="NZ_JAZDQU010000002.1"/>
</dbReference>
<feature type="domain" description="EamA" evidence="7">
    <location>
        <begin position="155"/>
        <end position="291"/>
    </location>
</feature>
<evidence type="ECO:0000313" key="8">
    <source>
        <dbReference type="EMBL" id="MEE1885885.1"/>
    </source>
</evidence>
<name>A0ABU7H3P5_9SPHI</name>
<sequence>MLKNLDFKLFLAMAGVAIIWGTTYLGISLAVETIPGWYVTSIRQFLAAFILMFYLIYKNQLKWVSWKYFNRQLLLALFMVVVANGFTTLAEKTVPSGLAALVNSLSPILVFVASAALGYQKPTIKSFGGVLLGFLGVVFLFRDGVSGLFVPEYRTGVLLLGGAITGWTIGTIYTKRTNNQSQGIFLDLFYQFFIAGVVQLVLALNTGNSNFEMWSLISISATLYLAVFGSIVGFFCYNYALKRVSASEVSILTYFNTVIALFLGWLVLDEVITIDVMIATFLIIVGVFITNYQKSKN</sequence>
<proteinExistence type="predicted"/>
<evidence type="ECO:0000256" key="4">
    <source>
        <dbReference type="ARBA" id="ARBA00022989"/>
    </source>
</evidence>
<keyword evidence="9" id="KW-1185">Reference proteome</keyword>
<feature type="transmembrane region" description="Helical" evidence="6">
    <location>
        <begin position="153"/>
        <end position="173"/>
    </location>
</feature>